<dbReference type="AlphaFoldDB" id="I6TF87"/>
<evidence type="ECO:0000256" key="1">
    <source>
        <dbReference type="ARBA" id="ARBA00022741"/>
    </source>
</evidence>
<protein>
    <submittedName>
        <fullName evidence="5">NBS-LRR disease resistance protein NBS13</fullName>
    </submittedName>
</protein>
<dbReference type="InterPro" id="IPR050905">
    <property type="entry name" value="Plant_NBS-LRR"/>
</dbReference>
<dbReference type="Pfam" id="PF00931">
    <property type="entry name" value="NB-ARC"/>
    <property type="match status" value="1"/>
</dbReference>
<dbReference type="PANTHER" id="PTHR33463">
    <property type="entry name" value="NB-ARC DOMAIN-CONTAINING PROTEIN-RELATED"/>
    <property type="match status" value="1"/>
</dbReference>
<feature type="non-terminal residue" evidence="5">
    <location>
        <position position="1"/>
    </location>
</feature>
<dbReference type="SUPFAM" id="SSF52540">
    <property type="entry name" value="P-loop containing nucleoside triphosphate hydrolases"/>
    <property type="match status" value="1"/>
</dbReference>
<dbReference type="GO" id="GO:0005524">
    <property type="term" value="F:ATP binding"/>
    <property type="evidence" value="ECO:0007669"/>
    <property type="project" value="UniProtKB-KW"/>
</dbReference>
<name>I6TF87_9ROSI</name>
<proteinExistence type="evidence at transcript level"/>
<dbReference type="PANTHER" id="PTHR33463:SF198">
    <property type="entry name" value="RPP4C3"/>
    <property type="match status" value="1"/>
</dbReference>
<accession>I6TF87</accession>
<keyword evidence="3" id="KW-0067">ATP-binding</keyword>
<dbReference type="Gene3D" id="1.10.8.430">
    <property type="entry name" value="Helical domain of apoptotic protease-activating factors"/>
    <property type="match status" value="1"/>
</dbReference>
<organism evidence="5">
    <name type="scientific">Dimocarpus longan</name>
    <dbReference type="NCBI Taxonomy" id="128017"/>
    <lineage>
        <taxon>Eukaryota</taxon>
        <taxon>Viridiplantae</taxon>
        <taxon>Streptophyta</taxon>
        <taxon>Embryophyta</taxon>
        <taxon>Tracheophyta</taxon>
        <taxon>Spermatophyta</taxon>
        <taxon>Magnoliopsida</taxon>
        <taxon>eudicotyledons</taxon>
        <taxon>Gunneridae</taxon>
        <taxon>Pentapetalae</taxon>
        <taxon>rosids</taxon>
        <taxon>malvids</taxon>
        <taxon>Sapindales</taxon>
        <taxon>Sapindaceae</taxon>
        <taxon>Dimocarpus</taxon>
    </lineage>
</organism>
<dbReference type="GO" id="GO:0006952">
    <property type="term" value="P:defense response"/>
    <property type="evidence" value="ECO:0007669"/>
    <property type="project" value="UniProtKB-KW"/>
</dbReference>
<feature type="domain" description="NB-ARC" evidence="4">
    <location>
        <begin position="1"/>
        <end position="138"/>
    </location>
</feature>
<keyword evidence="1" id="KW-0547">Nucleotide-binding</keyword>
<dbReference type="InterPro" id="IPR042197">
    <property type="entry name" value="Apaf_helical"/>
</dbReference>
<evidence type="ECO:0000256" key="2">
    <source>
        <dbReference type="ARBA" id="ARBA00022821"/>
    </source>
</evidence>
<feature type="non-terminal residue" evidence="5">
    <location>
        <position position="165"/>
    </location>
</feature>
<sequence>GMGKTTLAKAVGNTTKEQKIFDEVIMVGVSQVVNIMSLQDQIADSLSLKLEEKSELGRAKRLSLRLKSENKILLILDDVWTKLDLRTIGIPFGDEHIGCKILITTRVERVCIAMECKQKVQLNVLNQKEGMDLFKKHARVGDDSTVLSDVAKRVLKKCNGLPLAL</sequence>
<dbReference type="InterPro" id="IPR027417">
    <property type="entry name" value="P-loop_NTPase"/>
</dbReference>
<dbReference type="GO" id="GO:0043531">
    <property type="term" value="F:ADP binding"/>
    <property type="evidence" value="ECO:0007669"/>
    <property type="project" value="InterPro"/>
</dbReference>
<keyword evidence="2" id="KW-0611">Plant defense</keyword>
<dbReference type="InterPro" id="IPR002182">
    <property type="entry name" value="NB-ARC"/>
</dbReference>
<dbReference type="PRINTS" id="PR00364">
    <property type="entry name" value="DISEASERSIST"/>
</dbReference>
<dbReference type="EMBL" id="JQ900205">
    <property type="protein sequence ID" value="AFM77943.1"/>
    <property type="molecule type" value="mRNA"/>
</dbReference>
<evidence type="ECO:0000259" key="4">
    <source>
        <dbReference type="Pfam" id="PF00931"/>
    </source>
</evidence>
<reference evidence="5" key="1">
    <citation type="submission" date="2012-04" db="EMBL/GenBank/DDBJ databases">
        <title>Molecular cloning of potential NBS-encoding resistance genes from embryogenic callus in Dimocarpus longan Lour.</title>
        <authorList>
            <person name="Ye W."/>
            <person name="Lin Y."/>
            <person name="Lai Z."/>
        </authorList>
    </citation>
    <scope>NUCLEOTIDE SEQUENCE</scope>
    <source>
        <tissue evidence="5">Embryogenic callus</tissue>
    </source>
</reference>
<dbReference type="Gene3D" id="3.40.50.300">
    <property type="entry name" value="P-loop containing nucleotide triphosphate hydrolases"/>
    <property type="match status" value="1"/>
</dbReference>
<evidence type="ECO:0000256" key="3">
    <source>
        <dbReference type="ARBA" id="ARBA00022840"/>
    </source>
</evidence>
<evidence type="ECO:0000313" key="5">
    <source>
        <dbReference type="EMBL" id="AFM77943.1"/>
    </source>
</evidence>